<comment type="caution">
    <text evidence="2">The sequence shown here is derived from an EMBL/GenBank/DDBJ whole genome shotgun (WGS) entry which is preliminary data.</text>
</comment>
<name>A0A085ZWW4_FLAHY</name>
<sequence>MYFLEIKKEHKDFLGLIRHWDNLKVSFETDTIWIKDFSLEQIAEAEIQQIPYKTIYELKDNLLFEKGKLLPSKKLPSGLLWTPILRALPVSLPKFNHNFFGVDQKLKIVLKPSEDIKEAIALLVDYEELKLYIESAPKYRLEPLQWVIIDKRALIIGNPLLPIKGSTYWIDNNFLIPTGYNFEWFALVKILQEKLNPSEENIILWNTDNSYSIISKTQIKQLSISSFRLTFS</sequence>
<keyword evidence="5" id="KW-1185">Reference proteome</keyword>
<dbReference type="AlphaFoldDB" id="A0A085ZWW4"/>
<evidence type="ECO:0000259" key="1">
    <source>
        <dbReference type="Pfam" id="PF19918"/>
    </source>
</evidence>
<dbReference type="Proteomes" id="UP000198424">
    <property type="component" value="Unassembled WGS sequence"/>
</dbReference>
<feature type="domain" description="MoxR-vWA-beta-propeller ternary system" evidence="1">
    <location>
        <begin position="4"/>
        <end position="229"/>
    </location>
</feature>
<dbReference type="eggNOG" id="ENOG5030XU1">
    <property type="taxonomic scope" value="Bacteria"/>
</dbReference>
<dbReference type="Pfam" id="PF19918">
    <property type="entry name" value="bpX2"/>
    <property type="match status" value="1"/>
</dbReference>
<evidence type="ECO:0000313" key="3">
    <source>
        <dbReference type="EMBL" id="OXA84852.1"/>
    </source>
</evidence>
<accession>A0A085ZWW4</accession>
<organism evidence="2 4">
    <name type="scientific">Flavobacterium hydatis</name>
    <name type="common">Cytophaga aquatilis</name>
    <dbReference type="NCBI Taxonomy" id="991"/>
    <lineage>
        <taxon>Bacteria</taxon>
        <taxon>Pseudomonadati</taxon>
        <taxon>Bacteroidota</taxon>
        <taxon>Flavobacteriia</taxon>
        <taxon>Flavobacteriales</taxon>
        <taxon>Flavobacteriaceae</taxon>
        <taxon>Flavobacterium</taxon>
    </lineage>
</organism>
<evidence type="ECO:0000313" key="2">
    <source>
        <dbReference type="EMBL" id="KFF08928.1"/>
    </source>
</evidence>
<dbReference type="Proteomes" id="UP000028712">
    <property type="component" value="Unassembled WGS sequence"/>
</dbReference>
<gene>
    <name evidence="3" type="ORF">B0A62_24855</name>
    <name evidence="2" type="ORF">IW20_23295</name>
</gene>
<proteinExistence type="predicted"/>
<dbReference type="EMBL" id="MUGY01000065">
    <property type="protein sequence ID" value="OXA84852.1"/>
    <property type="molecule type" value="Genomic_DNA"/>
</dbReference>
<dbReference type="STRING" id="991.IW20_23295"/>
<dbReference type="InterPro" id="IPR045552">
    <property type="entry name" value="bpX2"/>
</dbReference>
<reference evidence="3 5" key="2">
    <citation type="submission" date="2016-11" db="EMBL/GenBank/DDBJ databases">
        <title>Whole genomes of Flavobacteriaceae.</title>
        <authorList>
            <person name="Stine C."/>
            <person name="Li C."/>
            <person name="Tadesse D."/>
        </authorList>
    </citation>
    <scope>NUCLEOTIDE SEQUENCE [LARGE SCALE GENOMIC DNA]</scope>
    <source>
        <strain evidence="3 5">ATCC 29551</strain>
    </source>
</reference>
<evidence type="ECO:0000313" key="5">
    <source>
        <dbReference type="Proteomes" id="UP000198424"/>
    </source>
</evidence>
<dbReference type="OrthoDB" id="674746at2"/>
<protein>
    <recommendedName>
        <fullName evidence="1">MoxR-vWA-beta-propeller ternary system domain-containing protein</fullName>
    </recommendedName>
</protein>
<reference evidence="2 4" key="1">
    <citation type="submission" date="2014-07" db="EMBL/GenBank/DDBJ databases">
        <title>Genome of Flavobacterium hydatis DSM 2063.</title>
        <authorList>
            <person name="Pipes S.E."/>
            <person name="Stropko S.J."/>
            <person name="Newman J.D."/>
        </authorList>
    </citation>
    <scope>NUCLEOTIDE SEQUENCE [LARGE SCALE GENOMIC DNA]</scope>
    <source>
        <strain evidence="2 4">DSM 2063</strain>
    </source>
</reference>
<evidence type="ECO:0000313" key="4">
    <source>
        <dbReference type="Proteomes" id="UP000028712"/>
    </source>
</evidence>
<dbReference type="RefSeq" id="WP_035627931.1">
    <property type="nucleotide sequence ID" value="NZ_JBEWQG010000029.1"/>
</dbReference>
<dbReference type="EMBL" id="JPRM01000050">
    <property type="protein sequence ID" value="KFF08928.1"/>
    <property type="molecule type" value="Genomic_DNA"/>
</dbReference>